<feature type="transmembrane region" description="Helical" evidence="8">
    <location>
        <begin position="182"/>
        <end position="201"/>
    </location>
</feature>
<dbReference type="NCBIfam" id="TIGR00688">
    <property type="entry name" value="rarD"/>
    <property type="match status" value="1"/>
</dbReference>
<keyword evidence="3" id="KW-0813">Transport</keyword>
<evidence type="ECO:0000256" key="1">
    <source>
        <dbReference type="ARBA" id="ARBA00004651"/>
    </source>
</evidence>
<evidence type="ECO:0000256" key="2">
    <source>
        <dbReference type="ARBA" id="ARBA00007362"/>
    </source>
</evidence>
<dbReference type="EMBL" id="ONZF01000003">
    <property type="protein sequence ID" value="SPJ24145.1"/>
    <property type="molecule type" value="Genomic_DNA"/>
</dbReference>
<keyword evidence="7 8" id="KW-0472">Membrane</keyword>
<proteinExistence type="inferred from homology"/>
<feature type="transmembrane region" description="Helical" evidence="8">
    <location>
        <begin position="239"/>
        <end position="261"/>
    </location>
</feature>
<dbReference type="InterPro" id="IPR000620">
    <property type="entry name" value="EamA_dom"/>
</dbReference>
<reference evidence="10 11" key="1">
    <citation type="submission" date="2018-03" db="EMBL/GenBank/DDBJ databases">
        <authorList>
            <person name="Keele B.F."/>
        </authorList>
    </citation>
    <scope>NUCLEOTIDE SEQUENCE [LARGE SCALE GENOMIC DNA]</scope>
    <source>
        <strain evidence="10 11">CECT 8504</strain>
    </source>
</reference>
<evidence type="ECO:0000256" key="5">
    <source>
        <dbReference type="ARBA" id="ARBA00022692"/>
    </source>
</evidence>
<evidence type="ECO:0000256" key="6">
    <source>
        <dbReference type="ARBA" id="ARBA00022989"/>
    </source>
</evidence>
<evidence type="ECO:0000256" key="4">
    <source>
        <dbReference type="ARBA" id="ARBA00022475"/>
    </source>
</evidence>
<feature type="transmembrane region" description="Helical" evidence="8">
    <location>
        <begin position="12"/>
        <end position="30"/>
    </location>
</feature>
<keyword evidence="5 8" id="KW-0812">Transmembrane</keyword>
<dbReference type="SUPFAM" id="SSF103481">
    <property type="entry name" value="Multidrug resistance efflux transporter EmrE"/>
    <property type="match status" value="2"/>
</dbReference>
<feature type="transmembrane region" description="Helical" evidence="8">
    <location>
        <begin position="213"/>
        <end position="232"/>
    </location>
</feature>
<comment type="subcellular location">
    <subcellularLocation>
        <location evidence="1">Cell membrane</location>
        <topology evidence="1">Multi-pass membrane protein</topology>
    </subcellularLocation>
</comment>
<accession>A0A2R8BVK4</accession>
<feature type="transmembrane region" description="Helical" evidence="8">
    <location>
        <begin position="102"/>
        <end position="124"/>
    </location>
</feature>
<dbReference type="InterPro" id="IPR004626">
    <property type="entry name" value="RarD"/>
</dbReference>
<keyword evidence="4" id="KW-1003">Cell membrane</keyword>
<gene>
    <name evidence="10" type="ORF">PAA8504_01973</name>
</gene>
<name>A0A2R8BVK4_9RHOB</name>
<protein>
    <recommendedName>
        <fullName evidence="9">EamA domain-containing protein</fullName>
    </recommendedName>
</protein>
<feature type="transmembrane region" description="Helical" evidence="8">
    <location>
        <begin position="42"/>
        <end position="63"/>
    </location>
</feature>
<keyword evidence="11" id="KW-1185">Reference proteome</keyword>
<dbReference type="PANTHER" id="PTHR22911">
    <property type="entry name" value="ACYL-MALONYL CONDENSING ENZYME-RELATED"/>
    <property type="match status" value="1"/>
</dbReference>
<organism evidence="10 11">
    <name type="scientific">Palleronia abyssalis</name>
    <dbReference type="NCBI Taxonomy" id="1501240"/>
    <lineage>
        <taxon>Bacteria</taxon>
        <taxon>Pseudomonadati</taxon>
        <taxon>Pseudomonadota</taxon>
        <taxon>Alphaproteobacteria</taxon>
        <taxon>Rhodobacterales</taxon>
        <taxon>Roseobacteraceae</taxon>
        <taxon>Palleronia</taxon>
    </lineage>
</organism>
<dbReference type="PANTHER" id="PTHR22911:SF137">
    <property type="entry name" value="SOLUTE CARRIER FAMILY 35 MEMBER G2-RELATED"/>
    <property type="match status" value="1"/>
</dbReference>
<evidence type="ECO:0000313" key="10">
    <source>
        <dbReference type="EMBL" id="SPJ24145.1"/>
    </source>
</evidence>
<comment type="similarity">
    <text evidence="2">Belongs to the EamA transporter family.</text>
</comment>
<dbReference type="OrthoDB" id="369870at2"/>
<dbReference type="RefSeq" id="WP_108893971.1">
    <property type="nucleotide sequence ID" value="NZ_ONZF01000003.1"/>
</dbReference>
<evidence type="ECO:0000259" key="9">
    <source>
        <dbReference type="Pfam" id="PF00892"/>
    </source>
</evidence>
<feature type="domain" description="EamA" evidence="9">
    <location>
        <begin position="10"/>
        <end position="147"/>
    </location>
</feature>
<dbReference type="Pfam" id="PF00892">
    <property type="entry name" value="EamA"/>
    <property type="match status" value="1"/>
</dbReference>
<keyword evidence="6 8" id="KW-1133">Transmembrane helix</keyword>
<dbReference type="InterPro" id="IPR037185">
    <property type="entry name" value="EmrE-like"/>
</dbReference>
<evidence type="ECO:0000313" key="11">
    <source>
        <dbReference type="Proteomes" id="UP000244912"/>
    </source>
</evidence>
<dbReference type="AlphaFoldDB" id="A0A2R8BVK4"/>
<evidence type="ECO:0000256" key="3">
    <source>
        <dbReference type="ARBA" id="ARBA00022448"/>
    </source>
</evidence>
<sequence>MPSSDSNVPRGLAYAIGAYGIWGLCLPLYMKALSHVSALEIVGHRVIWAIPCGILLLWWQGILRNFGRHLRDPRTVALASLTAALISINWGVYVYAIISGQALAAALGYYINPLVNVVLGAVFLAERPNRTQGIAIALAVVGVAIMTAKAGSLPWISLVLAGSFGTYGLLRKVVPVGATEGFTLEVLILAIPAFALLLLLPEGGPFQHTSWDMLLLIGAGPLTAAPLILYAAGARLLHYATIGILQYIVPTLIFLTAVFLFGEPFGAWQLIGFAFIWSALAVYSWSLFGSARARRRTTARPAQ</sequence>
<evidence type="ECO:0000256" key="8">
    <source>
        <dbReference type="SAM" id="Phobius"/>
    </source>
</evidence>
<feature type="transmembrane region" description="Helical" evidence="8">
    <location>
        <begin position="153"/>
        <end position="170"/>
    </location>
</feature>
<feature type="transmembrane region" description="Helical" evidence="8">
    <location>
        <begin position="131"/>
        <end position="147"/>
    </location>
</feature>
<dbReference type="Proteomes" id="UP000244912">
    <property type="component" value="Unassembled WGS sequence"/>
</dbReference>
<feature type="transmembrane region" description="Helical" evidence="8">
    <location>
        <begin position="267"/>
        <end position="288"/>
    </location>
</feature>
<feature type="transmembrane region" description="Helical" evidence="8">
    <location>
        <begin position="75"/>
        <end position="96"/>
    </location>
</feature>
<dbReference type="GO" id="GO:0005886">
    <property type="term" value="C:plasma membrane"/>
    <property type="evidence" value="ECO:0007669"/>
    <property type="project" value="UniProtKB-SubCell"/>
</dbReference>
<evidence type="ECO:0000256" key="7">
    <source>
        <dbReference type="ARBA" id="ARBA00023136"/>
    </source>
</evidence>